<evidence type="ECO:0000313" key="4">
    <source>
        <dbReference type="EMBL" id="SPN96565.1"/>
    </source>
</evidence>
<dbReference type="PANTHER" id="PTHR38166:SF1">
    <property type="entry name" value="C2H2-TYPE DOMAIN-CONTAINING PROTEIN"/>
    <property type="match status" value="1"/>
</dbReference>
<evidence type="ECO:0000256" key="1">
    <source>
        <dbReference type="PROSITE-ProRule" id="PRU00042"/>
    </source>
</evidence>
<keyword evidence="1" id="KW-0862">Zinc</keyword>
<evidence type="ECO:0000313" key="5">
    <source>
        <dbReference type="Proteomes" id="UP001187682"/>
    </source>
</evidence>
<feature type="region of interest" description="Disordered" evidence="2">
    <location>
        <begin position="1"/>
        <end position="88"/>
    </location>
</feature>
<dbReference type="PROSITE" id="PS50157">
    <property type="entry name" value="ZINC_FINGER_C2H2_2"/>
    <property type="match status" value="1"/>
</dbReference>
<organism evidence="4 5">
    <name type="scientific">Cephalotrichum gorgonifer</name>
    <dbReference type="NCBI Taxonomy" id="2041049"/>
    <lineage>
        <taxon>Eukaryota</taxon>
        <taxon>Fungi</taxon>
        <taxon>Dikarya</taxon>
        <taxon>Ascomycota</taxon>
        <taxon>Pezizomycotina</taxon>
        <taxon>Sordariomycetes</taxon>
        <taxon>Hypocreomycetidae</taxon>
        <taxon>Microascales</taxon>
        <taxon>Microascaceae</taxon>
        <taxon>Cephalotrichum</taxon>
    </lineage>
</organism>
<comment type="caution">
    <text evidence="4">The sequence shown here is derived from an EMBL/GenBank/DDBJ whole genome shotgun (WGS) entry which is preliminary data.</text>
</comment>
<dbReference type="PANTHER" id="PTHR38166">
    <property type="entry name" value="C2H2-TYPE DOMAIN-CONTAINING PROTEIN-RELATED"/>
    <property type="match status" value="1"/>
</dbReference>
<name>A0AAE8MPC8_9PEZI</name>
<accession>A0AAE8MPC8</accession>
<evidence type="ECO:0000259" key="3">
    <source>
        <dbReference type="PROSITE" id="PS50157"/>
    </source>
</evidence>
<feature type="domain" description="C2H2-type" evidence="3">
    <location>
        <begin position="136"/>
        <end position="167"/>
    </location>
</feature>
<keyword evidence="5" id="KW-1185">Reference proteome</keyword>
<dbReference type="Proteomes" id="UP001187682">
    <property type="component" value="Unassembled WGS sequence"/>
</dbReference>
<gene>
    <name evidence="4" type="ORF">DNG_00088</name>
</gene>
<reference evidence="4" key="1">
    <citation type="submission" date="2018-03" db="EMBL/GenBank/DDBJ databases">
        <authorList>
            <person name="Guldener U."/>
        </authorList>
    </citation>
    <scope>NUCLEOTIDE SEQUENCE</scope>
</reference>
<dbReference type="GO" id="GO:0008270">
    <property type="term" value="F:zinc ion binding"/>
    <property type="evidence" value="ECO:0007669"/>
    <property type="project" value="UniProtKB-KW"/>
</dbReference>
<keyword evidence="1" id="KW-0863">Zinc-finger</keyword>
<proteinExistence type="predicted"/>
<sequence>MSIDIWLAFRQNEHQQDPKSAASETDGDQQDEPLSGPESTNLVRSLPSGNRRNTDARSNRKRNRLPDDHGGEGDGENGGGGGSKRPRMSGTEVLGFACPFRKRFPLIYGIKKECMGWWPNVHRLKEHLYRKHLQPISCARCSETFPNQESLEAHQRTPIPCVVGERRAIEGIQPSQERLLRSKKKMGNTEYEKCRAVYKMIWPEMTDEEVPCPYWNLSEAEQQPLPDQSSETEQLNKYEQFLAGEMPGLLGTLLEDELRRHGIVSKERILSLVNEAQTKLFHQFRSAGSANPSASSLAAVAAEPTTKEPKPAVVPGLSMKGPQRQEPFDFDLDVPPLSIPDPNFADLDVAGINAYFDQYIGNGGTGHNGVLSGREVAGVSSDKNQYRFMELPEQYLPMTEGYGTGMLFQDVEL</sequence>
<dbReference type="EMBL" id="ONZQ02000001">
    <property type="protein sequence ID" value="SPN96565.1"/>
    <property type="molecule type" value="Genomic_DNA"/>
</dbReference>
<protein>
    <recommendedName>
        <fullName evidence="3">C2H2-type domain-containing protein</fullName>
    </recommendedName>
</protein>
<keyword evidence="1" id="KW-0479">Metal-binding</keyword>
<dbReference type="AlphaFoldDB" id="A0AAE8MPC8"/>
<evidence type="ECO:0000256" key="2">
    <source>
        <dbReference type="SAM" id="MobiDB-lite"/>
    </source>
</evidence>
<feature type="compositionally biased region" description="Polar residues" evidence="2">
    <location>
        <begin position="37"/>
        <end position="51"/>
    </location>
</feature>
<dbReference type="InterPro" id="IPR013087">
    <property type="entry name" value="Znf_C2H2_type"/>
</dbReference>
<feature type="compositionally biased region" description="Basic and acidic residues" evidence="2">
    <location>
        <begin position="52"/>
        <end position="72"/>
    </location>
</feature>